<protein>
    <submittedName>
        <fullName evidence="2">Uncharacterized protein</fullName>
    </submittedName>
</protein>
<feature type="transmembrane region" description="Helical" evidence="1">
    <location>
        <begin position="168"/>
        <end position="193"/>
    </location>
</feature>
<name>A0ABD3TGE2_SINWO</name>
<keyword evidence="1" id="KW-0812">Transmembrane</keyword>
<feature type="transmembrane region" description="Helical" evidence="1">
    <location>
        <begin position="267"/>
        <end position="289"/>
    </location>
</feature>
<evidence type="ECO:0000313" key="2">
    <source>
        <dbReference type="EMBL" id="KAL3836104.1"/>
    </source>
</evidence>
<reference evidence="2 3" key="1">
    <citation type="submission" date="2024-11" db="EMBL/GenBank/DDBJ databases">
        <title>Chromosome-level genome assembly of the freshwater bivalve Anodonta woodiana.</title>
        <authorList>
            <person name="Chen X."/>
        </authorList>
    </citation>
    <scope>NUCLEOTIDE SEQUENCE [LARGE SCALE GENOMIC DNA]</scope>
    <source>
        <strain evidence="2">MN2024</strain>
        <tissue evidence="2">Gills</tissue>
    </source>
</reference>
<keyword evidence="1" id="KW-1133">Transmembrane helix</keyword>
<keyword evidence="3" id="KW-1185">Reference proteome</keyword>
<feature type="transmembrane region" description="Helical" evidence="1">
    <location>
        <begin position="98"/>
        <end position="119"/>
    </location>
</feature>
<feature type="transmembrane region" description="Helical" evidence="1">
    <location>
        <begin position="52"/>
        <end position="77"/>
    </location>
</feature>
<feature type="transmembrane region" description="Helical" evidence="1">
    <location>
        <begin position="12"/>
        <end position="32"/>
    </location>
</feature>
<dbReference type="AlphaFoldDB" id="A0ABD3TGE2"/>
<accession>A0ABD3TGE2</accession>
<feature type="transmembrane region" description="Helical" evidence="1">
    <location>
        <begin position="244"/>
        <end position="261"/>
    </location>
</feature>
<organism evidence="2 3">
    <name type="scientific">Sinanodonta woodiana</name>
    <name type="common">Chinese pond mussel</name>
    <name type="synonym">Anodonta woodiana</name>
    <dbReference type="NCBI Taxonomy" id="1069815"/>
    <lineage>
        <taxon>Eukaryota</taxon>
        <taxon>Metazoa</taxon>
        <taxon>Spiralia</taxon>
        <taxon>Lophotrochozoa</taxon>
        <taxon>Mollusca</taxon>
        <taxon>Bivalvia</taxon>
        <taxon>Autobranchia</taxon>
        <taxon>Heteroconchia</taxon>
        <taxon>Palaeoheterodonta</taxon>
        <taxon>Unionida</taxon>
        <taxon>Unionoidea</taxon>
        <taxon>Unionidae</taxon>
        <taxon>Unioninae</taxon>
        <taxon>Sinanodonta</taxon>
    </lineage>
</organism>
<keyword evidence="1" id="KW-0472">Membrane</keyword>
<evidence type="ECO:0000256" key="1">
    <source>
        <dbReference type="SAM" id="Phobius"/>
    </source>
</evidence>
<dbReference type="EMBL" id="JBJQND010000018">
    <property type="protein sequence ID" value="KAL3836104.1"/>
    <property type="molecule type" value="Genomic_DNA"/>
</dbReference>
<proteinExistence type="predicted"/>
<dbReference type="PANTHER" id="PTHR33802:SF1">
    <property type="entry name" value="XK-RELATED PROTEIN"/>
    <property type="match status" value="1"/>
</dbReference>
<feature type="transmembrane region" description="Helical" evidence="1">
    <location>
        <begin position="213"/>
        <end position="232"/>
    </location>
</feature>
<dbReference type="Proteomes" id="UP001634394">
    <property type="component" value="Unassembled WGS sequence"/>
</dbReference>
<comment type="caution">
    <text evidence="2">The sequence shown here is derived from an EMBL/GenBank/DDBJ whole genome shotgun (WGS) entry which is preliminary data.</text>
</comment>
<sequence length="316" mass="35731">MPTSDRHHKPWFIALILACVAIFVLTLVFNGLAARPGALFKSSTGDLSDKYYLNITPAGWTFSIWGFIYAWQALWLLYSVILIFRKTDAGPIYLNPEVLPPTLFIVYFINLGLNIAWLFLWDQEIIAAAFPVLFLTAFTLYICLFLVYRSTDKYATAIIKENRKYDVWLVRLLVHNGLAIYATWTSIATLLNLAHTIAYKASTSIDQNDASTVALSILSAEIVAFYSTDIFILDRYSRYTFTPYIVLIVAISGSVSKNYTYGTRNSIFIAVLLAVAIAMGVVKVIVLFWRHVTKPIYDTKISEEVKHTLPYGTVEL</sequence>
<dbReference type="PANTHER" id="PTHR33802">
    <property type="entry name" value="SI:CH211-161H7.5-RELATED"/>
    <property type="match status" value="1"/>
</dbReference>
<evidence type="ECO:0000313" key="3">
    <source>
        <dbReference type="Proteomes" id="UP001634394"/>
    </source>
</evidence>
<feature type="transmembrane region" description="Helical" evidence="1">
    <location>
        <begin position="125"/>
        <end position="148"/>
    </location>
</feature>
<gene>
    <name evidence="2" type="ORF">ACJMK2_021557</name>
</gene>